<evidence type="ECO:0000313" key="1">
    <source>
        <dbReference type="EMBL" id="MDQ0273961.1"/>
    </source>
</evidence>
<accession>A0ABU0ARR4</accession>
<dbReference type="RefSeq" id="WP_307480741.1">
    <property type="nucleotide sequence ID" value="NZ_JAUSUB010000064.1"/>
</dbReference>
<organism evidence="1 2">
    <name type="scientific">Cytobacillus purgationiresistens</name>
    <dbReference type="NCBI Taxonomy" id="863449"/>
    <lineage>
        <taxon>Bacteria</taxon>
        <taxon>Bacillati</taxon>
        <taxon>Bacillota</taxon>
        <taxon>Bacilli</taxon>
        <taxon>Bacillales</taxon>
        <taxon>Bacillaceae</taxon>
        <taxon>Cytobacillus</taxon>
    </lineage>
</organism>
<comment type="caution">
    <text evidence="1">The sequence shown here is derived from an EMBL/GenBank/DDBJ whole genome shotgun (WGS) entry which is preliminary data.</text>
</comment>
<name>A0ABU0ARR4_9BACI</name>
<dbReference type="EMBL" id="JAUSUB010000064">
    <property type="protein sequence ID" value="MDQ0273961.1"/>
    <property type="molecule type" value="Genomic_DNA"/>
</dbReference>
<keyword evidence="2" id="KW-1185">Reference proteome</keyword>
<gene>
    <name evidence="1" type="ORF">J2S17_005922</name>
</gene>
<dbReference type="Proteomes" id="UP001238088">
    <property type="component" value="Unassembled WGS sequence"/>
</dbReference>
<proteinExistence type="predicted"/>
<evidence type="ECO:0000313" key="2">
    <source>
        <dbReference type="Proteomes" id="UP001238088"/>
    </source>
</evidence>
<sequence>MNKKWLLYLLVFIVFITGITLATIYFKENPQRLTSVGNETEQKDEYIDFYKLYYSLAANQYTKTLTSSDIKKIKNEIESYGSKKLIENSVSIYDIWLYLEVMSLLELKPDNKELLLEYINNLYVENGFYKSYSEEEKNLEPQNYLLSTKMGLEAISNLGKELPNGKQKEISGWLTENFPNKLDKSDKLSYSDLYYVYLLILNRLEESSKMMNQNDLAYIDDSLKSENDSLIKYIVVTNVSLFDPNENLDIDVENMKENLMSLKQDNGGYPLFGDGNQELSDILSTYQVYYLFDFYNIEIDLDEKSHQFIRQNINDSMNSLVINGH</sequence>
<reference evidence="1 2" key="1">
    <citation type="submission" date="2023-07" db="EMBL/GenBank/DDBJ databases">
        <title>Genomic Encyclopedia of Type Strains, Phase IV (KMG-IV): sequencing the most valuable type-strain genomes for metagenomic binning, comparative biology and taxonomic classification.</title>
        <authorList>
            <person name="Goeker M."/>
        </authorList>
    </citation>
    <scope>NUCLEOTIDE SEQUENCE [LARGE SCALE GENOMIC DNA]</scope>
    <source>
        <strain evidence="1 2">DSM 23494</strain>
    </source>
</reference>
<protein>
    <submittedName>
        <fullName evidence="1">Uncharacterized protein</fullName>
    </submittedName>
</protein>